<protein>
    <submittedName>
        <fullName evidence="8">Chromate transporter</fullName>
    </submittedName>
</protein>
<keyword evidence="5 7" id="KW-1133">Transmembrane helix</keyword>
<organism evidence="8 9">
    <name type="scientific">Thalassobacterium sedimentorum</name>
    <dbReference type="NCBI Taxonomy" id="3041258"/>
    <lineage>
        <taxon>Bacteria</taxon>
        <taxon>Pseudomonadati</taxon>
        <taxon>Verrucomicrobiota</taxon>
        <taxon>Opitutia</taxon>
        <taxon>Puniceicoccales</taxon>
        <taxon>Coraliomargaritaceae</taxon>
        <taxon>Thalassobacterium</taxon>
    </lineage>
</organism>
<proteinExistence type="inferred from homology"/>
<keyword evidence="6 7" id="KW-0472">Membrane</keyword>
<dbReference type="PANTHER" id="PTHR33567:SF3">
    <property type="entry name" value="CHROMATE ION TRANSPORTER (EUROFUNG)"/>
    <property type="match status" value="1"/>
</dbReference>
<evidence type="ECO:0000256" key="3">
    <source>
        <dbReference type="ARBA" id="ARBA00022475"/>
    </source>
</evidence>
<dbReference type="InterPro" id="IPR003370">
    <property type="entry name" value="Chromate_transpt"/>
</dbReference>
<sequence>MLPLLNDSIVAGGLVTEENFLAGYSAAQALPGPLFALSGFLGTIGAANSPAAMGGILALIAIFLPGLLLLVGLLPFWGKLRSLQWAQSALHGAGATVVGLLLAALIHPVWTHGIQSWSDFAIALLAFLALYKYNFPAWAVVIGSGIAGYIFY</sequence>
<comment type="subcellular location">
    <subcellularLocation>
        <location evidence="1">Cell membrane</location>
        <topology evidence="1">Multi-pass membrane protein</topology>
    </subcellularLocation>
</comment>
<name>A0ABU1AE51_9BACT</name>
<comment type="similarity">
    <text evidence="2">Belongs to the chromate ion transporter (CHR) (TC 2.A.51) family.</text>
</comment>
<feature type="transmembrane region" description="Helical" evidence="7">
    <location>
        <begin position="89"/>
        <end position="110"/>
    </location>
</feature>
<feature type="transmembrane region" description="Helical" evidence="7">
    <location>
        <begin position="122"/>
        <end position="151"/>
    </location>
</feature>
<feature type="transmembrane region" description="Helical" evidence="7">
    <location>
        <begin position="20"/>
        <end position="44"/>
    </location>
</feature>
<dbReference type="Pfam" id="PF02417">
    <property type="entry name" value="Chromate_transp"/>
    <property type="match status" value="1"/>
</dbReference>
<evidence type="ECO:0000256" key="2">
    <source>
        <dbReference type="ARBA" id="ARBA00005262"/>
    </source>
</evidence>
<evidence type="ECO:0000256" key="4">
    <source>
        <dbReference type="ARBA" id="ARBA00022692"/>
    </source>
</evidence>
<dbReference type="Proteomes" id="UP001243717">
    <property type="component" value="Unassembled WGS sequence"/>
</dbReference>
<accession>A0ABU1AE51</accession>
<gene>
    <name evidence="8" type="ORF">QEH59_01290</name>
</gene>
<reference evidence="8 9" key="1">
    <citation type="submission" date="2023-04" db="EMBL/GenBank/DDBJ databases">
        <title>A novel bacteria isolated from coastal sediment.</title>
        <authorList>
            <person name="Liu X.-J."/>
            <person name="Du Z.-J."/>
        </authorList>
    </citation>
    <scope>NUCLEOTIDE SEQUENCE [LARGE SCALE GENOMIC DNA]</scope>
    <source>
        <strain evidence="8 9">SDUM461004</strain>
    </source>
</reference>
<evidence type="ECO:0000256" key="5">
    <source>
        <dbReference type="ARBA" id="ARBA00022989"/>
    </source>
</evidence>
<evidence type="ECO:0000256" key="6">
    <source>
        <dbReference type="ARBA" id="ARBA00023136"/>
    </source>
</evidence>
<keyword evidence="3" id="KW-1003">Cell membrane</keyword>
<evidence type="ECO:0000313" key="8">
    <source>
        <dbReference type="EMBL" id="MDQ8193040.1"/>
    </source>
</evidence>
<feature type="transmembrane region" description="Helical" evidence="7">
    <location>
        <begin position="56"/>
        <end position="77"/>
    </location>
</feature>
<evidence type="ECO:0000256" key="7">
    <source>
        <dbReference type="SAM" id="Phobius"/>
    </source>
</evidence>
<dbReference type="PANTHER" id="PTHR33567">
    <property type="entry name" value="CHROMATE ION TRANSPORTER (EUROFUNG)"/>
    <property type="match status" value="1"/>
</dbReference>
<evidence type="ECO:0000313" key="9">
    <source>
        <dbReference type="Proteomes" id="UP001243717"/>
    </source>
</evidence>
<dbReference type="EMBL" id="JARXIC010000002">
    <property type="protein sequence ID" value="MDQ8193040.1"/>
    <property type="molecule type" value="Genomic_DNA"/>
</dbReference>
<dbReference type="RefSeq" id="WP_308983549.1">
    <property type="nucleotide sequence ID" value="NZ_JARXIC010000002.1"/>
</dbReference>
<comment type="caution">
    <text evidence="8">The sequence shown here is derived from an EMBL/GenBank/DDBJ whole genome shotgun (WGS) entry which is preliminary data.</text>
</comment>
<keyword evidence="9" id="KW-1185">Reference proteome</keyword>
<evidence type="ECO:0000256" key="1">
    <source>
        <dbReference type="ARBA" id="ARBA00004651"/>
    </source>
</evidence>
<keyword evidence="4 7" id="KW-0812">Transmembrane</keyword>